<comment type="caution">
    <text evidence="4">The sequence shown here is derived from an EMBL/GenBank/DDBJ whole genome shotgun (WGS) entry which is preliminary data.</text>
</comment>
<accession>A0AAD6A0A1</accession>
<feature type="region of interest" description="Disordered" evidence="1">
    <location>
        <begin position="178"/>
        <end position="256"/>
    </location>
</feature>
<dbReference type="PANTHER" id="PTHR35310">
    <property type="entry name" value="CELL WALL INTEGRITY/STRESS RESPONSE COMPONENT-LIKE PROTEIN"/>
    <property type="match status" value="1"/>
</dbReference>
<dbReference type="EMBL" id="JAMRDG010000001">
    <property type="protein sequence ID" value="KAJ3707302.1"/>
    <property type="molecule type" value="Genomic_DNA"/>
</dbReference>
<keyword evidence="3" id="KW-0732">Signal</keyword>
<reference evidence="4 5" key="1">
    <citation type="journal article" date="2022" name="Cell">
        <title>Repeat-based holocentromeres influence genome architecture and karyotype evolution.</title>
        <authorList>
            <person name="Hofstatter P.G."/>
            <person name="Thangavel G."/>
            <person name="Lux T."/>
            <person name="Neumann P."/>
            <person name="Vondrak T."/>
            <person name="Novak P."/>
            <person name="Zhang M."/>
            <person name="Costa L."/>
            <person name="Castellani M."/>
            <person name="Scott A."/>
            <person name="Toegelov H."/>
            <person name="Fuchs J."/>
            <person name="Mata-Sucre Y."/>
            <person name="Dias Y."/>
            <person name="Vanzela A.L.L."/>
            <person name="Huettel B."/>
            <person name="Almeida C.C.S."/>
            <person name="Simkova H."/>
            <person name="Souza G."/>
            <person name="Pedrosa-Harand A."/>
            <person name="Macas J."/>
            <person name="Mayer K.F.X."/>
            <person name="Houben A."/>
            <person name="Marques A."/>
        </authorList>
    </citation>
    <scope>NUCLEOTIDE SEQUENCE [LARGE SCALE GENOMIC DNA]</scope>
    <source>
        <strain evidence="4">RhyTen1mFocal</strain>
    </source>
</reference>
<feature type="signal peptide" evidence="3">
    <location>
        <begin position="1"/>
        <end position="23"/>
    </location>
</feature>
<keyword evidence="5" id="KW-1185">Reference proteome</keyword>
<feature type="region of interest" description="Disordered" evidence="1">
    <location>
        <begin position="57"/>
        <end position="85"/>
    </location>
</feature>
<dbReference type="PANTHER" id="PTHR35310:SF1">
    <property type="entry name" value="CELL WALL INTEGRITY_STRESS RESPONSE COMPONENT-LIKE PROTEIN"/>
    <property type="match status" value="1"/>
</dbReference>
<organism evidence="4 5">
    <name type="scientific">Rhynchospora tenuis</name>
    <dbReference type="NCBI Taxonomy" id="198213"/>
    <lineage>
        <taxon>Eukaryota</taxon>
        <taxon>Viridiplantae</taxon>
        <taxon>Streptophyta</taxon>
        <taxon>Embryophyta</taxon>
        <taxon>Tracheophyta</taxon>
        <taxon>Spermatophyta</taxon>
        <taxon>Magnoliopsida</taxon>
        <taxon>Liliopsida</taxon>
        <taxon>Poales</taxon>
        <taxon>Cyperaceae</taxon>
        <taxon>Cyperoideae</taxon>
        <taxon>Rhynchosporeae</taxon>
        <taxon>Rhynchospora</taxon>
    </lineage>
</organism>
<evidence type="ECO:0000256" key="3">
    <source>
        <dbReference type="SAM" id="SignalP"/>
    </source>
</evidence>
<feature type="transmembrane region" description="Helical" evidence="2">
    <location>
        <begin position="338"/>
        <end position="361"/>
    </location>
</feature>
<feature type="transmembrane region" description="Helical" evidence="2">
    <location>
        <begin position="412"/>
        <end position="432"/>
    </location>
</feature>
<keyword evidence="2" id="KW-0472">Membrane</keyword>
<dbReference type="Proteomes" id="UP001210211">
    <property type="component" value="Unassembled WGS sequence"/>
</dbReference>
<keyword evidence="2" id="KW-0812">Transmembrane</keyword>
<evidence type="ECO:0000313" key="5">
    <source>
        <dbReference type="Proteomes" id="UP001210211"/>
    </source>
</evidence>
<feature type="transmembrane region" description="Helical" evidence="2">
    <location>
        <begin position="444"/>
        <end position="463"/>
    </location>
</feature>
<feature type="transmembrane region" description="Helical" evidence="2">
    <location>
        <begin position="381"/>
        <end position="400"/>
    </location>
</feature>
<evidence type="ECO:0000313" key="4">
    <source>
        <dbReference type="EMBL" id="KAJ3707302.1"/>
    </source>
</evidence>
<gene>
    <name evidence="4" type="ORF">LUZ61_011007</name>
</gene>
<keyword evidence="2" id="KW-1133">Transmembrane helix</keyword>
<feature type="compositionally biased region" description="Low complexity" evidence="1">
    <location>
        <begin position="193"/>
        <end position="202"/>
    </location>
</feature>
<evidence type="ECO:0000256" key="2">
    <source>
        <dbReference type="SAM" id="Phobius"/>
    </source>
</evidence>
<sequence length="484" mass="53146">MVSLSSQATILFILLISFHIGLSLSSSATTSTSSSLFQSQKTKNSSKKSLLLSSIDKEEKLSGSKSSKKKPISEEEDEDLVLTSKPQKKKLTLEEKLQKPISSSKRKKLILEESTEELISNSKLPKKKPILEGKLDKVISGSKSTKKKLNLKEEVEKLLSSSEPKPLKKKKNIVELSDQIDQIKPVKPKKTNSTASKLSTELKLSELDNTSNSGKIPKSINSTKTPVSKTKTKQPKNQVSEDTTKPKTPEYPSLLEESDNDDIISDLPDLIERLSITSKAYISAANSGIAEGVRPFLGSKFAPIVAPVASALFLVVPLLLLITLLHRLGSCLSLVRHLLVFIQAYLAIYFATLALTALVTGLEPLRFFYATSPYSYTWTQVAQSLGYVVYLVLQLVDLLAVFSSASSEGSRALALAQMLVGLAVGLHYYAAVFHRAVMGEPPRANWHVHGVYAMCFMLICACARAERRKKAYVGIEGAEEWKKS</sequence>
<name>A0AAD6A0A1_9POAL</name>
<feature type="chain" id="PRO_5042138849" evidence="3">
    <location>
        <begin position="24"/>
        <end position="484"/>
    </location>
</feature>
<proteinExistence type="predicted"/>
<feature type="transmembrane region" description="Helical" evidence="2">
    <location>
        <begin position="304"/>
        <end position="326"/>
    </location>
</feature>
<protein>
    <submittedName>
        <fullName evidence="4">Uncharacterized protein</fullName>
    </submittedName>
</protein>
<dbReference type="AlphaFoldDB" id="A0AAD6A0A1"/>
<evidence type="ECO:0000256" key="1">
    <source>
        <dbReference type="SAM" id="MobiDB-lite"/>
    </source>
</evidence>